<gene>
    <name evidence="12" type="ORF">B4U80_01849</name>
</gene>
<dbReference type="GO" id="GO:0071595">
    <property type="term" value="C:Nem1-Spo7 phosphatase complex"/>
    <property type="evidence" value="ECO:0007669"/>
    <property type="project" value="InterPro"/>
</dbReference>
<dbReference type="GO" id="GO:0006629">
    <property type="term" value="P:lipid metabolic process"/>
    <property type="evidence" value="ECO:0007669"/>
    <property type="project" value="UniProtKB-KW"/>
</dbReference>
<evidence type="ECO:0000256" key="1">
    <source>
        <dbReference type="ARBA" id="ARBA00004232"/>
    </source>
</evidence>
<evidence type="ECO:0000256" key="8">
    <source>
        <dbReference type="ARBA" id="ARBA00023136"/>
    </source>
</evidence>
<keyword evidence="6 11" id="KW-1133">Transmembrane helix</keyword>
<accession>A0A443SVX4</accession>
<dbReference type="Pfam" id="PF09771">
    <property type="entry name" value="Tmemb_18A"/>
    <property type="match status" value="1"/>
</dbReference>
<evidence type="ECO:0000313" key="12">
    <source>
        <dbReference type="EMBL" id="RWS31659.1"/>
    </source>
</evidence>
<evidence type="ECO:0000256" key="11">
    <source>
        <dbReference type="SAM" id="Phobius"/>
    </source>
</evidence>
<organism evidence="12 13">
    <name type="scientific">Leptotrombidium deliense</name>
    <dbReference type="NCBI Taxonomy" id="299467"/>
    <lineage>
        <taxon>Eukaryota</taxon>
        <taxon>Metazoa</taxon>
        <taxon>Ecdysozoa</taxon>
        <taxon>Arthropoda</taxon>
        <taxon>Chelicerata</taxon>
        <taxon>Arachnida</taxon>
        <taxon>Acari</taxon>
        <taxon>Acariformes</taxon>
        <taxon>Trombidiformes</taxon>
        <taxon>Prostigmata</taxon>
        <taxon>Anystina</taxon>
        <taxon>Parasitengona</taxon>
        <taxon>Trombiculoidea</taxon>
        <taxon>Trombiculidae</taxon>
        <taxon>Leptotrombidium</taxon>
    </lineage>
</organism>
<evidence type="ECO:0000313" key="13">
    <source>
        <dbReference type="Proteomes" id="UP000288716"/>
    </source>
</evidence>
<feature type="transmembrane region" description="Helical" evidence="11">
    <location>
        <begin position="64"/>
        <end position="86"/>
    </location>
</feature>
<dbReference type="GO" id="GO:0005737">
    <property type="term" value="C:cytoplasm"/>
    <property type="evidence" value="ECO:0007669"/>
    <property type="project" value="UniProtKB-SubCell"/>
</dbReference>
<evidence type="ECO:0000256" key="5">
    <source>
        <dbReference type="ARBA" id="ARBA00022692"/>
    </source>
</evidence>
<comment type="similarity">
    <text evidence="3">Belongs to the CNEP1R1 family.</text>
</comment>
<keyword evidence="13" id="KW-1185">Reference proteome</keyword>
<keyword evidence="9" id="KW-0539">Nucleus</keyword>
<feature type="transmembrane region" description="Helical" evidence="11">
    <location>
        <begin position="34"/>
        <end position="52"/>
    </location>
</feature>
<evidence type="ECO:0000256" key="9">
    <source>
        <dbReference type="ARBA" id="ARBA00023242"/>
    </source>
</evidence>
<evidence type="ECO:0000256" key="10">
    <source>
        <dbReference type="ARBA" id="ARBA00030458"/>
    </source>
</evidence>
<dbReference type="InterPro" id="IPR019168">
    <property type="entry name" value="NEP1-R1"/>
</dbReference>
<comment type="caution">
    <text evidence="12">The sequence shown here is derived from an EMBL/GenBank/DDBJ whole genome shotgun (WGS) entry which is preliminary data.</text>
</comment>
<keyword evidence="7" id="KW-0443">Lipid metabolism</keyword>
<evidence type="ECO:0000256" key="3">
    <source>
        <dbReference type="ARBA" id="ARBA00010998"/>
    </source>
</evidence>
<proteinExistence type="inferred from homology"/>
<dbReference type="EMBL" id="NCKV01000096">
    <property type="protein sequence ID" value="RWS31659.1"/>
    <property type="molecule type" value="Genomic_DNA"/>
</dbReference>
<evidence type="ECO:0000256" key="7">
    <source>
        <dbReference type="ARBA" id="ARBA00023098"/>
    </source>
</evidence>
<sequence length="127" mass="14576">MSSEQTACEDLKAFERRLNEVVTFLQPQTKKWRLVLAISAIFTAIGAFQWLWDPLTSQVAFVQSLLNHLFFTVNCVILLVLFFLGIHKRVVAPQIIISRVRQVLSDFNMSCDDNGRLILRPRPTNLS</sequence>
<keyword evidence="8 11" id="KW-0472">Membrane</keyword>
<evidence type="ECO:0000256" key="4">
    <source>
        <dbReference type="ARBA" id="ARBA00022490"/>
    </source>
</evidence>
<dbReference type="Proteomes" id="UP000288716">
    <property type="component" value="Unassembled WGS sequence"/>
</dbReference>
<dbReference type="PANTHER" id="PTHR20996:SF1">
    <property type="entry name" value="NUCLEAR ENVELOPE PHOSPHATASE-REGULATORY SUBUNIT 1"/>
    <property type="match status" value="1"/>
</dbReference>
<comment type="subcellular location">
    <subcellularLocation>
        <location evidence="2">Cytoplasm</location>
    </subcellularLocation>
    <subcellularLocation>
        <location evidence="1">Nucleus membrane</location>
        <topology evidence="1">Multi-pass membrane protein</topology>
    </subcellularLocation>
</comment>
<dbReference type="AlphaFoldDB" id="A0A443SVX4"/>
<name>A0A443SVX4_9ACAR</name>
<dbReference type="VEuPathDB" id="VectorBase:LDEU000386"/>
<reference evidence="12 13" key="1">
    <citation type="journal article" date="2018" name="Gigascience">
        <title>Genomes of trombidid mites reveal novel predicted allergens and laterally-transferred genes associated with secondary metabolism.</title>
        <authorList>
            <person name="Dong X."/>
            <person name="Chaisiri K."/>
            <person name="Xia D."/>
            <person name="Armstrong S.D."/>
            <person name="Fang Y."/>
            <person name="Donnelly M.J."/>
            <person name="Kadowaki T."/>
            <person name="McGarry J.W."/>
            <person name="Darby A.C."/>
            <person name="Makepeace B.L."/>
        </authorList>
    </citation>
    <scope>NUCLEOTIDE SEQUENCE [LARGE SCALE GENOMIC DNA]</scope>
    <source>
        <strain evidence="12">UoL-UT</strain>
    </source>
</reference>
<keyword evidence="4" id="KW-0963">Cytoplasm</keyword>
<evidence type="ECO:0000256" key="6">
    <source>
        <dbReference type="ARBA" id="ARBA00022989"/>
    </source>
</evidence>
<dbReference type="PANTHER" id="PTHR20996">
    <property type="entry name" value="NUCLEAR ENVELOPE PHOSPHATASE-REGULATORY SUBUNIT 1"/>
    <property type="match status" value="1"/>
</dbReference>
<keyword evidence="5 11" id="KW-0812">Transmembrane</keyword>
<dbReference type="OrthoDB" id="5786980at2759"/>
<evidence type="ECO:0000256" key="2">
    <source>
        <dbReference type="ARBA" id="ARBA00004496"/>
    </source>
</evidence>
<protein>
    <recommendedName>
        <fullName evidence="10">Transmembrane protein 188</fullName>
    </recommendedName>
</protein>
<dbReference type="GO" id="GO:0031965">
    <property type="term" value="C:nuclear membrane"/>
    <property type="evidence" value="ECO:0007669"/>
    <property type="project" value="UniProtKB-SubCell"/>
</dbReference>
<dbReference type="STRING" id="299467.A0A443SVX4"/>